<comment type="caution">
    <text evidence="3">The sequence shown here is derived from an EMBL/GenBank/DDBJ whole genome shotgun (WGS) entry which is preliminary data.</text>
</comment>
<dbReference type="Pfam" id="PF00631">
    <property type="entry name" value="G-gamma"/>
    <property type="match status" value="1"/>
</dbReference>
<dbReference type="SMART" id="SM01224">
    <property type="entry name" value="G_gamma"/>
    <property type="match status" value="1"/>
</dbReference>
<dbReference type="EMBL" id="JAIWQS010000004">
    <property type="protein sequence ID" value="KAJ8767366.1"/>
    <property type="molecule type" value="Genomic_DNA"/>
</dbReference>
<feature type="region of interest" description="Disordered" evidence="1">
    <location>
        <begin position="1"/>
        <end position="28"/>
    </location>
</feature>
<gene>
    <name evidence="3" type="ORF">K2173_017410</name>
</gene>
<dbReference type="GO" id="GO:0007186">
    <property type="term" value="P:G protein-coupled receptor signaling pathway"/>
    <property type="evidence" value="ECO:0007669"/>
    <property type="project" value="InterPro"/>
</dbReference>
<dbReference type="PANTHER" id="PTHR32378:SF10">
    <property type="entry name" value="GUANINE NUCLEOTIDE-BINDING PROTEIN SUBUNIT GAMMA 3"/>
    <property type="match status" value="1"/>
</dbReference>
<keyword evidence="4" id="KW-1185">Reference proteome</keyword>
<evidence type="ECO:0000313" key="4">
    <source>
        <dbReference type="Proteomes" id="UP001159364"/>
    </source>
</evidence>
<feature type="domain" description="G protein gamma" evidence="2">
    <location>
        <begin position="36"/>
        <end position="98"/>
    </location>
</feature>
<evidence type="ECO:0000259" key="2">
    <source>
        <dbReference type="SMART" id="SM01224"/>
    </source>
</evidence>
<organism evidence="3 4">
    <name type="scientific">Erythroxylum novogranatense</name>
    <dbReference type="NCBI Taxonomy" id="1862640"/>
    <lineage>
        <taxon>Eukaryota</taxon>
        <taxon>Viridiplantae</taxon>
        <taxon>Streptophyta</taxon>
        <taxon>Embryophyta</taxon>
        <taxon>Tracheophyta</taxon>
        <taxon>Spermatophyta</taxon>
        <taxon>Magnoliopsida</taxon>
        <taxon>eudicotyledons</taxon>
        <taxon>Gunneridae</taxon>
        <taxon>Pentapetalae</taxon>
        <taxon>rosids</taxon>
        <taxon>fabids</taxon>
        <taxon>Malpighiales</taxon>
        <taxon>Erythroxylaceae</taxon>
        <taxon>Erythroxylum</taxon>
    </lineage>
</organism>
<feature type="compositionally biased region" description="Pro residues" evidence="1">
    <location>
        <begin position="16"/>
        <end position="27"/>
    </location>
</feature>
<protein>
    <recommendedName>
        <fullName evidence="2">G protein gamma domain-containing protein</fullName>
    </recommendedName>
</protein>
<name>A0AAV8TKE6_9ROSI</name>
<proteinExistence type="predicted"/>
<sequence length="197" mass="21678">MAASLKSGSVPSEQSLPPPCPKSPPDTPYLYGKRRGIAKVQMLDREIRHLEDELKSVEGLQPASKCCKEVAEFVVAKSDPLISTNRKNGRSSCRFWLWPCGIPCFSFSWICSCWPHCCDCNPFNCCSCPSCPHCAAPKLHCCSCSCPRSQCCTDISCCKCKFPSCPDCSCCTWTSCPNVRFSCNCTKSCCSPRSPLL</sequence>
<evidence type="ECO:0000256" key="1">
    <source>
        <dbReference type="SAM" id="MobiDB-lite"/>
    </source>
</evidence>
<dbReference type="Proteomes" id="UP001159364">
    <property type="component" value="Linkage Group LG04"/>
</dbReference>
<feature type="compositionally biased region" description="Polar residues" evidence="1">
    <location>
        <begin position="1"/>
        <end position="15"/>
    </location>
</feature>
<dbReference type="InterPro" id="IPR015898">
    <property type="entry name" value="G-protein_gamma-like_dom"/>
</dbReference>
<accession>A0AAV8TKE6</accession>
<evidence type="ECO:0000313" key="3">
    <source>
        <dbReference type="EMBL" id="KAJ8767366.1"/>
    </source>
</evidence>
<reference evidence="3 4" key="1">
    <citation type="submission" date="2021-09" db="EMBL/GenBank/DDBJ databases">
        <title>Genomic insights and catalytic innovation underlie evolution of tropane alkaloids biosynthesis.</title>
        <authorList>
            <person name="Wang Y.-J."/>
            <person name="Tian T."/>
            <person name="Huang J.-P."/>
            <person name="Huang S.-X."/>
        </authorList>
    </citation>
    <scope>NUCLEOTIDE SEQUENCE [LARGE SCALE GENOMIC DNA]</scope>
    <source>
        <strain evidence="3">KIB-2018</strain>
        <tissue evidence="3">Leaf</tissue>
    </source>
</reference>
<dbReference type="PANTHER" id="PTHR32378">
    <property type="entry name" value="GUANINE NUCLEOTIDE-BINDING PROTEIN SUBUNIT GAMMA 3"/>
    <property type="match status" value="1"/>
</dbReference>
<dbReference type="InterPro" id="IPR055305">
    <property type="entry name" value="GG3-like"/>
</dbReference>
<dbReference type="AlphaFoldDB" id="A0AAV8TKE6"/>